<name>A0A0F9GU55_9ZZZZ</name>
<sequence length="25" mass="2888">MKRLLDHNGGVIKTFHYDELTDLAT</sequence>
<comment type="caution">
    <text evidence="1">The sequence shown here is derived from an EMBL/GenBank/DDBJ whole genome shotgun (WGS) entry which is preliminary data.</text>
</comment>
<reference evidence="1" key="1">
    <citation type="journal article" date="2015" name="Nature">
        <title>Complex archaea that bridge the gap between prokaryotes and eukaryotes.</title>
        <authorList>
            <person name="Spang A."/>
            <person name="Saw J.H."/>
            <person name="Jorgensen S.L."/>
            <person name="Zaremba-Niedzwiedzka K."/>
            <person name="Martijn J."/>
            <person name="Lind A.E."/>
            <person name="van Eijk R."/>
            <person name="Schleper C."/>
            <person name="Guy L."/>
            <person name="Ettema T.J."/>
        </authorList>
    </citation>
    <scope>NUCLEOTIDE SEQUENCE</scope>
</reference>
<accession>A0A0F9GU55</accession>
<feature type="non-terminal residue" evidence="1">
    <location>
        <position position="25"/>
    </location>
</feature>
<evidence type="ECO:0000313" key="1">
    <source>
        <dbReference type="EMBL" id="KKL72890.1"/>
    </source>
</evidence>
<protein>
    <submittedName>
        <fullName evidence="1">Uncharacterized protein</fullName>
    </submittedName>
</protein>
<dbReference type="EMBL" id="LAZR01025128">
    <property type="protein sequence ID" value="KKL72890.1"/>
    <property type="molecule type" value="Genomic_DNA"/>
</dbReference>
<gene>
    <name evidence="1" type="ORF">LCGC14_2080360</name>
</gene>
<organism evidence="1">
    <name type="scientific">marine sediment metagenome</name>
    <dbReference type="NCBI Taxonomy" id="412755"/>
    <lineage>
        <taxon>unclassified sequences</taxon>
        <taxon>metagenomes</taxon>
        <taxon>ecological metagenomes</taxon>
    </lineage>
</organism>
<proteinExistence type="predicted"/>
<dbReference type="AlphaFoldDB" id="A0A0F9GU55"/>